<dbReference type="PANTHER" id="PTHR34408">
    <property type="entry name" value="FAMILY PROTEIN, PUTATIVE-RELATED"/>
    <property type="match status" value="1"/>
</dbReference>
<dbReference type="GO" id="GO:0008745">
    <property type="term" value="F:N-acetylmuramoyl-L-alanine amidase activity"/>
    <property type="evidence" value="ECO:0007669"/>
    <property type="project" value="InterPro"/>
</dbReference>
<keyword evidence="3" id="KW-1185">Reference proteome</keyword>
<dbReference type="InterPro" id="IPR003646">
    <property type="entry name" value="SH3-like_bac-type"/>
</dbReference>
<gene>
    <name evidence="2" type="ORF">HZF10_09495</name>
</gene>
<dbReference type="AlphaFoldDB" id="A0A7Y8Y243"/>
<dbReference type="Gene3D" id="3.40.80.10">
    <property type="entry name" value="Peptidoglycan recognition protein-like"/>
    <property type="match status" value="1"/>
</dbReference>
<dbReference type="InterPro" id="IPR002502">
    <property type="entry name" value="Amidase_domain"/>
</dbReference>
<dbReference type="Gene3D" id="2.30.30.40">
    <property type="entry name" value="SH3 Domains"/>
    <property type="match status" value="2"/>
</dbReference>
<protein>
    <submittedName>
        <fullName evidence="2">N-acetylmuramoyl-L-alanine amidase</fullName>
    </submittedName>
</protein>
<dbReference type="SUPFAM" id="SSF55846">
    <property type="entry name" value="N-acetylmuramoyl-L-alanine amidase-like"/>
    <property type="match status" value="1"/>
</dbReference>
<dbReference type="CDD" id="cd06583">
    <property type="entry name" value="PGRP"/>
    <property type="match status" value="1"/>
</dbReference>
<comment type="caution">
    <text evidence="2">The sequence shown here is derived from an EMBL/GenBank/DDBJ whole genome shotgun (WGS) entry which is preliminary data.</text>
</comment>
<proteinExistence type="predicted"/>
<dbReference type="PANTHER" id="PTHR34408:SF1">
    <property type="entry name" value="GLYCOSYL HYDROLASE FAMILY 19 DOMAIN-CONTAINING PROTEIN HI_1415"/>
    <property type="match status" value="1"/>
</dbReference>
<dbReference type="SMART" id="SM00287">
    <property type="entry name" value="SH3b"/>
    <property type="match status" value="1"/>
</dbReference>
<sequence length="328" mass="36717">MEQKYGFTKMTVAEFETWLANLRVARTILKIQQHHTYIPSYAHFNESNHFERQLAMKNSHLNNGWSDIGQHFTIFPDGAVMTGRSLEMTPACIYNQNANSICIENLGFFDIGKDVMRQSQKDAIISVTAALCKRFNIPVTTNGIVYHHWFDLNTGARNNGTKNNKSCPGTNFFGGNKVADCEANFLPLVSAKLNGMIKTDDSAVLKYVVVDTDFLNVRMSASASSAKATGREPALFGAVLRVYEVKNGWFKISNSKPHWVSGRYTQDVKFATVSADALNVRTGPGVDFPKTASLKKGEEVFVVSEENGWCKIAMEEKWVKKSYLKLKE</sequence>
<evidence type="ECO:0000313" key="3">
    <source>
        <dbReference type="Proteomes" id="UP000535020"/>
    </source>
</evidence>
<dbReference type="EMBL" id="JACBJI010000003">
    <property type="protein sequence ID" value="NYA71153.1"/>
    <property type="molecule type" value="Genomic_DNA"/>
</dbReference>
<dbReference type="Pfam" id="PF01510">
    <property type="entry name" value="Amidase_2"/>
    <property type="match status" value="1"/>
</dbReference>
<evidence type="ECO:0000259" key="1">
    <source>
        <dbReference type="PROSITE" id="PS51781"/>
    </source>
</evidence>
<accession>A0A7Y8Y243</accession>
<feature type="domain" description="SH3b" evidence="1">
    <location>
        <begin position="268"/>
        <end position="328"/>
    </location>
</feature>
<reference evidence="2 3" key="1">
    <citation type="submission" date="2020-07" db="EMBL/GenBank/DDBJ databases">
        <authorList>
            <person name="Sun Q."/>
        </authorList>
    </citation>
    <scope>NUCLEOTIDE SEQUENCE [LARGE SCALE GENOMIC DNA]</scope>
    <source>
        <strain evidence="2 3">MAH-1</strain>
    </source>
</reference>
<organism evidence="2 3">
    <name type="scientific">Flavobacterium agri</name>
    <dbReference type="NCBI Taxonomy" id="2743471"/>
    <lineage>
        <taxon>Bacteria</taxon>
        <taxon>Pseudomonadati</taxon>
        <taxon>Bacteroidota</taxon>
        <taxon>Flavobacteriia</taxon>
        <taxon>Flavobacteriales</taxon>
        <taxon>Flavobacteriaceae</taxon>
        <taxon>Flavobacterium</taxon>
    </lineage>
</organism>
<dbReference type="InterPro" id="IPR036505">
    <property type="entry name" value="Amidase/PGRP_sf"/>
</dbReference>
<evidence type="ECO:0000313" key="2">
    <source>
        <dbReference type="EMBL" id="NYA71153.1"/>
    </source>
</evidence>
<dbReference type="RefSeq" id="WP_176005955.1">
    <property type="nucleotide sequence ID" value="NZ_JABWMI010000010.1"/>
</dbReference>
<name>A0A7Y8Y243_9FLAO</name>
<dbReference type="GO" id="GO:0009253">
    <property type="term" value="P:peptidoglycan catabolic process"/>
    <property type="evidence" value="ECO:0007669"/>
    <property type="project" value="InterPro"/>
</dbReference>
<dbReference type="PROSITE" id="PS51781">
    <property type="entry name" value="SH3B"/>
    <property type="match status" value="1"/>
</dbReference>
<dbReference type="Pfam" id="PF08239">
    <property type="entry name" value="SH3_3"/>
    <property type="match status" value="1"/>
</dbReference>
<dbReference type="Proteomes" id="UP000535020">
    <property type="component" value="Unassembled WGS sequence"/>
</dbReference>
<dbReference type="InterPro" id="IPR052354">
    <property type="entry name" value="Cell_Wall_Dynamics_Protein"/>
</dbReference>